<dbReference type="InterPro" id="IPR041712">
    <property type="entry name" value="DHPS-like_MBL-fold"/>
</dbReference>
<evidence type="ECO:0000313" key="2">
    <source>
        <dbReference type="EMBL" id="BBO76824.1"/>
    </source>
</evidence>
<dbReference type="EMBL" id="AP021875">
    <property type="protein sequence ID" value="BBO76824.1"/>
    <property type="molecule type" value="Genomic_DNA"/>
</dbReference>
<sequence length="211" mass="22686">MKITIVYDNEVSMPNLAADWGFACLVETEGHTLLFDTGAKGTILLGNMEKLNIDPAVIDAVFISHSHWDHTGGLDDLLRIHATTVFLPPACPPPDNAAHIVSVNRLVELFENGYSTGQLAGIEQSLVIRQHDHAVVVAGCSHPGVGTILKAASRFGTVTTLIGGLHGFNDFSLLDPLKTVCPAHCTQHIDEIKHRYPEKTLAAGAGRVIEI</sequence>
<name>A0A5K7ZEI9_9BACT</name>
<dbReference type="InterPro" id="IPR001279">
    <property type="entry name" value="Metallo-B-lactamas"/>
</dbReference>
<accession>A0A5K7ZEI9</accession>
<dbReference type="SUPFAM" id="SSF56281">
    <property type="entry name" value="Metallo-hydrolase/oxidoreductase"/>
    <property type="match status" value="1"/>
</dbReference>
<evidence type="ECO:0000313" key="3">
    <source>
        <dbReference type="Proteomes" id="UP000427769"/>
    </source>
</evidence>
<dbReference type="Pfam" id="PF00753">
    <property type="entry name" value="Lactamase_B"/>
    <property type="match status" value="1"/>
</dbReference>
<dbReference type="GO" id="GO:0016740">
    <property type="term" value="F:transferase activity"/>
    <property type="evidence" value="ECO:0007669"/>
    <property type="project" value="TreeGrafter"/>
</dbReference>
<keyword evidence="3" id="KW-1185">Reference proteome</keyword>
<evidence type="ECO:0000259" key="1">
    <source>
        <dbReference type="SMART" id="SM00849"/>
    </source>
</evidence>
<proteinExistence type="predicted"/>
<dbReference type="GO" id="GO:0016787">
    <property type="term" value="F:hydrolase activity"/>
    <property type="evidence" value="ECO:0007669"/>
    <property type="project" value="UniProtKB-KW"/>
</dbReference>
<dbReference type="AlphaFoldDB" id="A0A5K7ZEI9"/>
<dbReference type="Proteomes" id="UP000427769">
    <property type="component" value="Chromosome"/>
</dbReference>
<dbReference type="PANTHER" id="PTHR13754">
    <property type="entry name" value="METALLO-BETA-LACTAMASE SUPERFAMILY PROTEIN"/>
    <property type="match status" value="1"/>
</dbReference>
<keyword evidence="2" id="KW-0378">Hydrolase</keyword>
<dbReference type="InterPro" id="IPR052926">
    <property type="entry name" value="Metallo-beta-lactamase_dom"/>
</dbReference>
<dbReference type="Gene3D" id="3.60.15.10">
    <property type="entry name" value="Ribonuclease Z/Hydroxyacylglutathione hydrolase-like"/>
    <property type="match status" value="2"/>
</dbReference>
<dbReference type="RefSeq" id="WP_155305630.1">
    <property type="nucleotide sequence ID" value="NZ_AP021875.1"/>
</dbReference>
<dbReference type="PANTHER" id="PTHR13754:SF13">
    <property type="entry name" value="METALLO-BETA-LACTAMASE SUPERFAMILY PROTEIN (AFU_ORTHOLOGUE AFUA_3G07630)"/>
    <property type="match status" value="1"/>
</dbReference>
<feature type="domain" description="Metallo-beta-lactamase" evidence="1">
    <location>
        <begin position="20"/>
        <end position="184"/>
    </location>
</feature>
<organism evidence="2 3">
    <name type="scientific">Desulfosarcina widdelii</name>
    <dbReference type="NCBI Taxonomy" id="947919"/>
    <lineage>
        <taxon>Bacteria</taxon>
        <taxon>Pseudomonadati</taxon>
        <taxon>Thermodesulfobacteriota</taxon>
        <taxon>Desulfobacteria</taxon>
        <taxon>Desulfobacterales</taxon>
        <taxon>Desulfosarcinaceae</taxon>
        <taxon>Desulfosarcina</taxon>
    </lineage>
</organism>
<dbReference type="SMART" id="SM00849">
    <property type="entry name" value="Lactamase_B"/>
    <property type="match status" value="1"/>
</dbReference>
<gene>
    <name evidence="2" type="ORF">DSCW_42410</name>
</gene>
<dbReference type="InterPro" id="IPR036866">
    <property type="entry name" value="RibonucZ/Hydroxyglut_hydro"/>
</dbReference>
<reference evidence="2 3" key="1">
    <citation type="submission" date="2019-11" db="EMBL/GenBank/DDBJ databases">
        <title>Comparative genomics of hydrocarbon-degrading Desulfosarcina strains.</title>
        <authorList>
            <person name="Watanabe M."/>
            <person name="Kojima H."/>
            <person name="Fukui M."/>
        </authorList>
    </citation>
    <scope>NUCLEOTIDE SEQUENCE [LARGE SCALE GENOMIC DNA]</scope>
    <source>
        <strain evidence="2 3">PP31</strain>
    </source>
</reference>
<dbReference type="KEGG" id="dwd:DSCW_42410"/>
<dbReference type="OrthoDB" id="9803916at2"/>
<dbReference type="CDD" id="cd07713">
    <property type="entry name" value="DHPS-like_MBL-fold"/>
    <property type="match status" value="1"/>
</dbReference>
<protein>
    <submittedName>
        <fullName evidence="2">MBL fold hydrolase</fullName>
    </submittedName>
</protein>